<proteinExistence type="predicted"/>
<gene>
    <name evidence="2" type="ORF">H9639_12130</name>
</gene>
<protein>
    <submittedName>
        <fullName evidence="2">Uncharacterized protein</fullName>
    </submittedName>
</protein>
<evidence type="ECO:0000313" key="3">
    <source>
        <dbReference type="Proteomes" id="UP000609874"/>
    </source>
</evidence>
<evidence type="ECO:0000256" key="1">
    <source>
        <dbReference type="SAM" id="Phobius"/>
    </source>
</evidence>
<keyword evidence="1" id="KW-0812">Transmembrane</keyword>
<dbReference type="Proteomes" id="UP000609874">
    <property type="component" value="Unassembled WGS sequence"/>
</dbReference>
<keyword evidence="1" id="KW-1133">Transmembrane helix</keyword>
<keyword evidence="3" id="KW-1185">Reference proteome</keyword>
<comment type="caution">
    <text evidence="2">The sequence shown here is derived from an EMBL/GenBank/DDBJ whole genome shotgun (WGS) entry which is preliminary data.</text>
</comment>
<organism evidence="2 3">
    <name type="scientific">Arthrobacter gallicola</name>
    <dbReference type="NCBI Taxonomy" id="2762225"/>
    <lineage>
        <taxon>Bacteria</taxon>
        <taxon>Bacillati</taxon>
        <taxon>Actinomycetota</taxon>
        <taxon>Actinomycetes</taxon>
        <taxon>Micrococcales</taxon>
        <taxon>Micrococcaceae</taxon>
        <taxon>Arthrobacter</taxon>
    </lineage>
</organism>
<reference evidence="2 3" key="1">
    <citation type="submission" date="2020-08" db="EMBL/GenBank/DDBJ databases">
        <title>A Genomic Blueprint of the Chicken Gut Microbiome.</title>
        <authorList>
            <person name="Gilroy R."/>
            <person name="Ravi A."/>
            <person name="Getino M."/>
            <person name="Pursley I."/>
            <person name="Horton D.L."/>
            <person name="Alikhan N.-F."/>
            <person name="Baker D."/>
            <person name="Gharbi K."/>
            <person name="Hall N."/>
            <person name="Watson M."/>
            <person name="Adriaenssens E.M."/>
            <person name="Foster-Nyarko E."/>
            <person name="Jarju S."/>
            <person name="Secka A."/>
            <person name="Antonio M."/>
            <person name="Oren A."/>
            <person name="Chaudhuri R."/>
            <person name="La Ragione R.M."/>
            <person name="Hildebrand F."/>
            <person name="Pallen M.J."/>
        </authorList>
    </citation>
    <scope>NUCLEOTIDE SEQUENCE [LARGE SCALE GENOMIC DNA]</scope>
    <source>
        <strain evidence="2 3">Sa2CUA1</strain>
    </source>
</reference>
<feature type="transmembrane region" description="Helical" evidence="1">
    <location>
        <begin position="20"/>
        <end position="43"/>
    </location>
</feature>
<keyword evidence="1" id="KW-0472">Membrane</keyword>
<name>A0ABR8UUJ9_9MICC</name>
<sequence length="45" mass="5122">MSATLTRREWRLERSRKQRFARISYSVIGVLVLAAAVVFAVAVRS</sequence>
<dbReference type="EMBL" id="JACSQD010000005">
    <property type="protein sequence ID" value="MBD7996047.1"/>
    <property type="molecule type" value="Genomic_DNA"/>
</dbReference>
<evidence type="ECO:0000313" key="2">
    <source>
        <dbReference type="EMBL" id="MBD7996047.1"/>
    </source>
</evidence>
<dbReference type="RefSeq" id="WP_191808328.1">
    <property type="nucleotide sequence ID" value="NZ_JACSQD010000005.1"/>
</dbReference>
<accession>A0ABR8UUJ9</accession>